<feature type="region of interest" description="Disordered" evidence="1">
    <location>
        <begin position="636"/>
        <end position="725"/>
    </location>
</feature>
<dbReference type="EMBL" id="HBNS01024209">
    <property type="protein sequence ID" value="CAE4615196.1"/>
    <property type="molecule type" value="Transcribed_RNA"/>
</dbReference>
<feature type="domain" description="FANCI solenoid 4" evidence="2">
    <location>
        <begin position="497"/>
        <end position="632"/>
    </location>
</feature>
<proteinExistence type="predicted"/>
<reference evidence="3" key="1">
    <citation type="submission" date="2021-01" db="EMBL/GenBank/DDBJ databases">
        <authorList>
            <person name="Corre E."/>
            <person name="Pelletier E."/>
            <person name="Niang G."/>
            <person name="Scheremetjew M."/>
            <person name="Finn R."/>
            <person name="Kale V."/>
            <person name="Holt S."/>
            <person name="Cochrane G."/>
            <person name="Meng A."/>
            <person name="Brown T."/>
            <person name="Cohen L."/>
        </authorList>
    </citation>
    <scope>NUCLEOTIDE SEQUENCE</scope>
    <source>
        <strain evidence="3">GSO104</strain>
    </source>
</reference>
<feature type="compositionally biased region" description="Basic residues" evidence="1">
    <location>
        <begin position="642"/>
        <end position="658"/>
    </location>
</feature>
<dbReference type="InterPro" id="IPR029314">
    <property type="entry name" value="FANCI_S4"/>
</dbReference>
<gene>
    <name evidence="3" type="ORF">DBRI00130_LOCUS19095</name>
</gene>
<evidence type="ECO:0000259" key="2">
    <source>
        <dbReference type="Pfam" id="PF14678"/>
    </source>
</evidence>
<sequence>MKESSSASWKRLVEDFQFRRFLVEKSLHLITGQSAIIRAGHRLDTLLLQYPNMGFDEHDGCTDDEYDAKMMQSHLIAASLQLGPLLFTEFCSCSYNQSHTSLHGSGKASSSCELPLATLALKAFVACIRRIAIDIGQHSLSKAKRVSTLIHFAVHKASSCLPTTKDRWDFFPTSTMTGAGEKDTHDIKEGVSNEDMELRRVLKAVISPIVPYQNGDKVVWRGGLLSELVAHCMDMEATECCDLLESAASVIEDPDIRQQMGVYLLRCWDYVGPEVTWTGILGLEHDCSYSGSQNCSKSASKALEVAIALGGHLDGDTPIPPPPKAADSFDDLPRETLCRHRKMFGLPLSRFTDWPENHIDHMERIAKSGNEAGLFGNLQKISQALLSQLGIGANFEGTFKKQPPRTSVEISCVQIVASAAPPTGFLVPRELGSTANYIFQSIDASLSDVEFVVQKMLSPLRGVDLELVQNFACCRLLGASKIIGTVTACAEEVDDVGSFAALLLRSCKRFYGIHAKLVLSHAEKPRGLISTTNRRLLTEMNERMTPRIMSLLLTVQEKSNAGDGKLLADSKIESHGRIAAQLVFEKEMSDTALLKMSAKLKAMGFEGEKAWLEKQVVASVSRDFRIKRNEIKAAREREGGSFRKKVKKEKAAGSRKRKENNGGAAKKKKARKEDENEELVHDDDEQNTSIQDDESMSNDEEMEEGSLQDDDEDDDENELTDTDDE</sequence>
<dbReference type="Pfam" id="PF14678">
    <property type="entry name" value="FANCI_S4"/>
    <property type="match status" value="1"/>
</dbReference>
<protein>
    <recommendedName>
        <fullName evidence="2">FANCI solenoid 4 domain-containing protein</fullName>
    </recommendedName>
</protein>
<evidence type="ECO:0000313" key="3">
    <source>
        <dbReference type="EMBL" id="CAE4615196.1"/>
    </source>
</evidence>
<evidence type="ECO:0000256" key="1">
    <source>
        <dbReference type="SAM" id="MobiDB-lite"/>
    </source>
</evidence>
<accession>A0A7S4RL22</accession>
<dbReference type="AlphaFoldDB" id="A0A7S4RL22"/>
<organism evidence="3">
    <name type="scientific">Ditylum brightwellii</name>
    <dbReference type="NCBI Taxonomy" id="49249"/>
    <lineage>
        <taxon>Eukaryota</taxon>
        <taxon>Sar</taxon>
        <taxon>Stramenopiles</taxon>
        <taxon>Ochrophyta</taxon>
        <taxon>Bacillariophyta</taxon>
        <taxon>Mediophyceae</taxon>
        <taxon>Lithodesmiophycidae</taxon>
        <taxon>Lithodesmiales</taxon>
        <taxon>Lithodesmiaceae</taxon>
        <taxon>Ditylum</taxon>
    </lineage>
</organism>
<name>A0A7S4RL22_9STRA</name>
<feature type="compositionally biased region" description="Acidic residues" evidence="1">
    <location>
        <begin position="675"/>
        <end position="725"/>
    </location>
</feature>